<protein>
    <recommendedName>
        <fullName evidence="3">Catalase</fullName>
    </recommendedName>
</protein>
<evidence type="ECO:0000313" key="1">
    <source>
        <dbReference type="EMBL" id="BBK23005.1"/>
    </source>
</evidence>
<reference evidence="2" key="1">
    <citation type="submission" date="2019-05" db="EMBL/GenBank/DDBJ databases">
        <title>Complete genome sequencing of Absiella argi strain JCM 30884.</title>
        <authorList>
            <person name="Sakamoto M."/>
            <person name="Murakami T."/>
            <person name="Mori H."/>
        </authorList>
    </citation>
    <scope>NUCLEOTIDE SEQUENCE [LARGE SCALE GENOMIC DNA]</scope>
    <source>
        <strain evidence="2">JCM 30884</strain>
    </source>
</reference>
<dbReference type="KEGG" id="aarg:Aargi30884_19080"/>
<dbReference type="EMBL" id="AP019695">
    <property type="protein sequence ID" value="BBK23005.1"/>
    <property type="molecule type" value="Genomic_DNA"/>
</dbReference>
<dbReference type="Pfam" id="PF18907">
    <property type="entry name" value="DUF5662"/>
    <property type="match status" value="1"/>
</dbReference>
<proteinExistence type="predicted"/>
<accession>A0A6N4TKQ7</accession>
<evidence type="ECO:0000313" key="2">
    <source>
        <dbReference type="Proteomes" id="UP000464754"/>
    </source>
</evidence>
<organism evidence="1 2">
    <name type="scientific">Amedibacterium intestinale</name>
    <dbReference type="NCBI Taxonomy" id="2583452"/>
    <lineage>
        <taxon>Bacteria</taxon>
        <taxon>Bacillati</taxon>
        <taxon>Bacillota</taxon>
        <taxon>Erysipelotrichia</taxon>
        <taxon>Erysipelotrichales</taxon>
        <taxon>Erysipelotrichaceae</taxon>
        <taxon>Amedibacterium</taxon>
    </lineage>
</organism>
<sequence length="151" mass="18002">MNRLWGHFYTITSHKIKVAGLCFRCGLYKQGILHDLSKYSPIEFISGVRYYQGHRSPISKEKEVLGYSKGWLHHKGRNRHHWEYWVDFFRQGMYAVEMPVNFNIEMVCDRIAASKTYLKESYTDSSPLQYFEGEQGRIAMHPKTVERTYYF</sequence>
<dbReference type="InterPro" id="IPR043721">
    <property type="entry name" value="DUF5662"/>
</dbReference>
<dbReference type="AlphaFoldDB" id="A0A6N4TKQ7"/>
<evidence type="ECO:0008006" key="3">
    <source>
        <dbReference type="Google" id="ProtNLM"/>
    </source>
</evidence>
<name>A0A6N4TKQ7_9FIRM</name>
<dbReference type="Proteomes" id="UP000464754">
    <property type="component" value="Chromosome"/>
</dbReference>
<keyword evidence="2" id="KW-1185">Reference proteome</keyword>
<gene>
    <name evidence="1" type="ORF">Aargi30884_19080</name>
</gene>